<feature type="transmembrane region" description="Helical" evidence="1">
    <location>
        <begin position="109"/>
        <end position="135"/>
    </location>
</feature>
<dbReference type="AlphaFoldDB" id="A0AAD6G0F3"/>
<dbReference type="EMBL" id="JAPVEA010000007">
    <property type="protein sequence ID" value="KAJ5444087.1"/>
    <property type="molecule type" value="Genomic_DNA"/>
</dbReference>
<dbReference type="Proteomes" id="UP001213681">
    <property type="component" value="Unassembled WGS sequence"/>
</dbReference>
<organism evidence="2 3">
    <name type="scientific">Penicillium daleae</name>
    <dbReference type="NCBI Taxonomy" id="63821"/>
    <lineage>
        <taxon>Eukaryota</taxon>
        <taxon>Fungi</taxon>
        <taxon>Dikarya</taxon>
        <taxon>Ascomycota</taxon>
        <taxon>Pezizomycotina</taxon>
        <taxon>Eurotiomycetes</taxon>
        <taxon>Eurotiomycetidae</taxon>
        <taxon>Eurotiales</taxon>
        <taxon>Aspergillaceae</taxon>
        <taxon>Penicillium</taxon>
    </lineage>
</organism>
<accession>A0AAD6G0F3</accession>
<dbReference type="RefSeq" id="XP_056764167.1">
    <property type="nucleotide sequence ID" value="XM_056911341.1"/>
</dbReference>
<keyword evidence="3" id="KW-1185">Reference proteome</keyword>
<sequence>MNLLFSDALLFLSSATATVLSVVSFVFTIIALTSPDWATQAQYDVDPFHPSINTRNLSAVVSRGPRKQCTFQRNETDPAAPWFTTCDPGGCQAGDLAWWCQQQDVGSNLLVAGCVLAGVACVYAMLALAAMLPLLPGSEPGANGESGAECTRRVRAPAWRHRLSSWRHPDQEQRLGFVLARGFLSMMLVLSIATFAIGTLVLSELLVNQQPPDSDFISSAPSVITSDHWMIGKAVIYANLGWLPNLVAWLCLPSVEMVFVRSHRRHEESRRHIVNVRKGGRTNVA</sequence>
<evidence type="ECO:0000313" key="2">
    <source>
        <dbReference type="EMBL" id="KAJ5444087.1"/>
    </source>
</evidence>
<keyword evidence="1" id="KW-1133">Transmembrane helix</keyword>
<feature type="transmembrane region" description="Helical" evidence="1">
    <location>
        <begin position="9"/>
        <end position="32"/>
    </location>
</feature>
<keyword evidence="1" id="KW-0472">Membrane</keyword>
<reference evidence="2" key="1">
    <citation type="submission" date="2022-12" db="EMBL/GenBank/DDBJ databases">
        <authorList>
            <person name="Petersen C."/>
        </authorList>
    </citation>
    <scope>NUCLEOTIDE SEQUENCE</scope>
    <source>
        <strain evidence="2">IBT 16125</strain>
    </source>
</reference>
<comment type="caution">
    <text evidence="2">The sequence shown here is derived from an EMBL/GenBank/DDBJ whole genome shotgun (WGS) entry which is preliminary data.</text>
</comment>
<proteinExistence type="predicted"/>
<evidence type="ECO:0000256" key="1">
    <source>
        <dbReference type="SAM" id="Phobius"/>
    </source>
</evidence>
<gene>
    <name evidence="2" type="ORF">N7458_007959</name>
</gene>
<protein>
    <submittedName>
        <fullName evidence="2">Uncharacterized protein</fullName>
    </submittedName>
</protein>
<dbReference type="GeneID" id="81601584"/>
<reference evidence="2" key="2">
    <citation type="journal article" date="2023" name="IMA Fungus">
        <title>Comparative genomic study of the Penicillium genus elucidates a diverse pangenome and 15 lateral gene transfer events.</title>
        <authorList>
            <person name="Petersen C."/>
            <person name="Sorensen T."/>
            <person name="Nielsen M.R."/>
            <person name="Sondergaard T.E."/>
            <person name="Sorensen J.L."/>
            <person name="Fitzpatrick D.A."/>
            <person name="Frisvad J.C."/>
            <person name="Nielsen K.L."/>
        </authorList>
    </citation>
    <scope>NUCLEOTIDE SEQUENCE</scope>
    <source>
        <strain evidence="2">IBT 16125</strain>
    </source>
</reference>
<evidence type="ECO:0000313" key="3">
    <source>
        <dbReference type="Proteomes" id="UP001213681"/>
    </source>
</evidence>
<feature type="transmembrane region" description="Helical" evidence="1">
    <location>
        <begin position="183"/>
        <end position="202"/>
    </location>
</feature>
<name>A0AAD6G0F3_9EURO</name>
<keyword evidence="1" id="KW-0812">Transmembrane</keyword>